<organism evidence="1 3">
    <name type="scientific">Capnocytophaga catalasegens</name>
    <dbReference type="NCBI Taxonomy" id="1004260"/>
    <lineage>
        <taxon>Bacteria</taxon>
        <taxon>Pseudomonadati</taxon>
        <taxon>Bacteroidota</taxon>
        <taxon>Flavobacteriia</taxon>
        <taxon>Flavobacteriales</taxon>
        <taxon>Flavobacteriaceae</taxon>
        <taxon>Capnocytophaga</taxon>
    </lineage>
</organism>
<keyword evidence="4" id="KW-1185">Reference proteome</keyword>
<evidence type="ECO:0000313" key="4">
    <source>
        <dbReference type="Proteomes" id="UP001208692"/>
    </source>
</evidence>
<reference evidence="1 4" key="1">
    <citation type="submission" date="2021-11" db="EMBL/GenBank/DDBJ databases">
        <title>Draft genome sequence of Capnocytophaga sp. strain KC07075 isolated from cat oral cavity.</title>
        <authorList>
            <person name="Suzuki M."/>
            <person name="Imaoka K."/>
            <person name="Kimura M."/>
            <person name="Morikawa S."/>
            <person name="Maeda K."/>
        </authorList>
    </citation>
    <scope>NUCLEOTIDE SEQUENCE</scope>
    <source>
        <strain evidence="1">KC07075</strain>
        <strain evidence="2 4">KC07079</strain>
    </source>
</reference>
<dbReference type="EMBL" id="BQKB01000023">
    <property type="protein sequence ID" value="GJM52955.1"/>
    <property type="molecule type" value="Genomic_DNA"/>
</dbReference>
<dbReference type="EMBL" id="BQKA01000013">
    <property type="protein sequence ID" value="GJM49790.1"/>
    <property type="molecule type" value="Genomic_DNA"/>
</dbReference>
<sequence length="123" mass="14367">MKKILILLVFVLLCSAGGFFWWKYFYVFGEGVKSGYLNYAVYKGDIFKTYEGKLIQEGFGRGKVGGVLQSYEFEFSIENEEVFNQLKSKAGKYLDLHYKEYHGTLPWRGNTVYIVDRIENVRD</sequence>
<evidence type="ECO:0000313" key="2">
    <source>
        <dbReference type="EMBL" id="GJM52955.1"/>
    </source>
</evidence>
<gene>
    <name evidence="1" type="ORF">RCZ15_07650</name>
    <name evidence="2" type="ORF">RCZ16_12720</name>
</gene>
<evidence type="ECO:0008006" key="5">
    <source>
        <dbReference type="Google" id="ProtNLM"/>
    </source>
</evidence>
<dbReference type="Proteomes" id="UP001207736">
    <property type="component" value="Unassembled WGS sequence"/>
</dbReference>
<comment type="caution">
    <text evidence="1">The sequence shown here is derived from an EMBL/GenBank/DDBJ whole genome shotgun (WGS) entry which is preliminary data.</text>
</comment>
<evidence type="ECO:0000313" key="3">
    <source>
        <dbReference type="Proteomes" id="UP001207736"/>
    </source>
</evidence>
<dbReference type="RefSeq" id="WP_264846796.1">
    <property type="nucleotide sequence ID" value="NZ_BPMA01000031.1"/>
</dbReference>
<evidence type="ECO:0000313" key="1">
    <source>
        <dbReference type="EMBL" id="GJM49790.1"/>
    </source>
</evidence>
<name>A0AAV5AVT7_9FLAO</name>
<dbReference type="AlphaFoldDB" id="A0AAV5AVT7"/>
<proteinExistence type="predicted"/>
<accession>A0AAV5AVT7</accession>
<dbReference type="Proteomes" id="UP001208692">
    <property type="component" value="Unassembled WGS sequence"/>
</dbReference>
<protein>
    <recommendedName>
        <fullName evidence="5">6-phosphogluconate dehydrogenase</fullName>
    </recommendedName>
</protein>